<gene>
    <name evidence="2" type="ORF">LOTGIDRAFT_153274</name>
</gene>
<name>V3ZQV6_LOTGI</name>
<proteinExistence type="predicted"/>
<dbReference type="GeneID" id="20235918"/>
<dbReference type="Proteomes" id="UP000030746">
    <property type="component" value="Unassembled WGS sequence"/>
</dbReference>
<feature type="domain" description="Immunoglobulin" evidence="1">
    <location>
        <begin position="16"/>
        <end position="124"/>
    </location>
</feature>
<dbReference type="AlphaFoldDB" id="V3ZQV6"/>
<feature type="domain" description="Immunoglobulin" evidence="1">
    <location>
        <begin position="139"/>
        <end position="235"/>
    </location>
</feature>
<dbReference type="HOGENOM" id="CLU_941004_0_0_1"/>
<dbReference type="SMART" id="SM00409">
    <property type="entry name" value="IG"/>
    <property type="match status" value="2"/>
</dbReference>
<evidence type="ECO:0000313" key="2">
    <source>
        <dbReference type="EMBL" id="ESO93803.1"/>
    </source>
</evidence>
<keyword evidence="3" id="KW-1185">Reference proteome</keyword>
<evidence type="ECO:0000259" key="1">
    <source>
        <dbReference type="SMART" id="SM00409"/>
    </source>
</evidence>
<dbReference type="EMBL" id="KB201890">
    <property type="protein sequence ID" value="ESO93803.1"/>
    <property type="molecule type" value="Genomic_DNA"/>
</dbReference>
<protein>
    <recommendedName>
        <fullName evidence="1">Immunoglobulin domain-containing protein</fullName>
    </recommendedName>
</protein>
<dbReference type="CTD" id="20235918"/>
<dbReference type="KEGG" id="lgi:LOTGIDRAFT_153274"/>
<dbReference type="InterPro" id="IPR013783">
    <property type="entry name" value="Ig-like_fold"/>
</dbReference>
<dbReference type="InterPro" id="IPR003599">
    <property type="entry name" value="Ig_sub"/>
</dbReference>
<organism evidence="2 3">
    <name type="scientific">Lottia gigantea</name>
    <name type="common">Giant owl limpet</name>
    <dbReference type="NCBI Taxonomy" id="225164"/>
    <lineage>
        <taxon>Eukaryota</taxon>
        <taxon>Metazoa</taxon>
        <taxon>Spiralia</taxon>
        <taxon>Lophotrochozoa</taxon>
        <taxon>Mollusca</taxon>
        <taxon>Gastropoda</taxon>
        <taxon>Patellogastropoda</taxon>
        <taxon>Lottioidea</taxon>
        <taxon>Lottiidae</taxon>
        <taxon>Lottia</taxon>
    </lineage>
</organism>
<dbReference type="OMA" id="DGREFNY"/>
<dbReference type="Gene3D" id="2.60.40.10">
    <property type="entry name" value="Immunoglobulins"/>
    <property type="match status" value="1"/>
</dbReference>
<accession>V3ZQV6</accession>
<reference evidence="2 3" key="1">
    <citation type="journal article" date="2013" name="Nature">
        <title>Insights into bilaterian evolution from three spiralian genomes.</title>
        <authorList>
            <person name="Simakov O."/>
            <person name="Marletaz F."/>
            <person name="Cho S.J."/>
            <person name="Edsinger-Gonzales E."/>
            <person name="Havlak P."/>
            <person name="Hellsten U."/>
            <person name="Kuo D.H."/>
            <person name="Larsson T."/>
            <person name="Lv J."/>
            <person name="Arendt D."/>
            <person name="Savage R."/>
            <person name="Osoegawa K."/>
            <person name="de Jong P."/>
            <person name="Grimwood J."/>
            <person name="Chapman J.A."/>
            <person name="Shapiro H."/>
            <person name="Aerts A."/>
            <person name="Otillar R.P."/>
            <person name="Terry A.Y."/>
            <person name="Boore J.L."/>
            <person name="Grigoriev I.V."/>
            <person name="Lindberg D.R."/>
            <person name="Seaver E.C."/>
            <person name="Weisblat D.A."/>
            <person name="Putnam N.H."/>
            <person name="Rokhsar D.S."/>
        </authorList>
    </citation>
    <scope>NUCLEOTIDE SEQUENCE [LARGE SCALE GENOMIC DNA]</scope>
</reference>
<evidence type="ECO:0000313" key="3">
    <source>
        <dbReference type="Proteomes" id="UP000030746"/>
    </source>
</evidence>
<sequence length="296" mass="33251">MQPPYSVLSTTIVDVPASLQAKIGDTTEINILFYPYDKQNNASITIVDIDNRLRPRLLTATTNFTNTTDLDTASVWKNRIDADVVEGYGLSLKLLNVNYEDNGRYEVTIKTNSNQTHHFQLLIEAVAPPAFVSISIPKPKGPVFTEFEPVNITCSGAAGRPLGRVYLSRLTKGSKVYQILDIPPVMHNYTAVNNGSFMIHYTFERVLRADDDQARYACEIHPGSEYFGSVYLTRSPLELLKVDYCTKIIDSPLHSQGKVRRESSEALKRVGVENPVEQGRIYAIPPIHLNHYKTFN</sequence>
<dbReference type="RefSeq" id="XP_009055428.1">
    <property type="nucleotide sequence ID" value="XM_009057180.1"/>
</dbReference>